<evidence type="ECO:0000313" key="1">
    <source>
        <dbReference type="EMBL" id="RDX60631.1"/>
    </source>
</evidence>
<reference evidence="1" key="1">
    <citation type="submission" date="2018-05" db="EMBL/GenBank/DDBJ databases">
        <title>Draft genome of Mucuna pruriens seed.</title>
        <authorList>
            <person name="Nnadi N.E."/>
            <person name="Vos R."/>
            <person name="Hasami M.H."/>
            <person name="Devisetty U.K."/>
            <person name="Aguiy J.C."/>
        </authorList>
    </citation>
    <scope>NUCLEOTIDE SEQUENCE [LARGE SCALE GENOMIC DNA]</scope>
    <source>
        <strain evidence="1">JCA_2017</strain>
    </source>
</reference>
<organism evidence="1 2">
    <name type="scientific">Mucuna pruriens</name>
    <name type="common">Velvet bean</name>
    <name type="synonym">Dolichos pruriens</name>
    <dbReference type="NCBI Taxonomy" id="157652"/>
    <lineage>
        <taxon>Eukaryota</taxon>
        <taxon>Viridiplantae</taxon>
        <taxon>Streptophyta</taxon>
        <taxon>Embryophyta</taxon>
        <taxon>Tracheophyta</taxon>
        <taxon>Spermatophyta</taxon>
        <taxon>Magnoliopsida</taxon>
        <taxon>eudicotyledons</taxon>
        <taxon>Gunneridae</taxon>
        <taxon>Pentapetalae</taxon>
        <taxon>rosids</taxon>
        <taxon>fabids</taxon>
        <taxon>Fabales</taxon>
        <taxon>Fabaceae</taxon>
        <taxon>Papilionoideae</taxon>
        <taxon>50 kb inversion clade</taxon>
        <taxon>NPAAA clade</taxon>
        <taxon>indigoferoid/millettioid clade</taxon>
        <taxon>Phaseoleae</taxon>
        <taxon>Mucuna</taxon>
    </lineage>
</organism>
<proteinExistence type="predicted"/>
<sequence>MLEVLGLYFVEGGNHHSRLVPRKNMSSFHLLVGEVIIDLDYVSFRLHLPIVRRLCSYSTLQHEEANTYLMYLIEVTFNQTYIETNQLTSRFLRCTHLVGNIILVSKAFLLHLVGCNIFIDKSSTCVDVAYLRLFCDLDKCID</sequence>
<comment type="caution">
    <text evidence="1">The sequence shown here is derived from an EMBL/GenBank/DDBJ whole genome shotgun (WGS) entry which is preliminary data.</text>
</comment>
<feature type="non-terminal residue" evidence="1">
    <location>
        <position position="1"/>
    </location>
</feature>
<evidence type="ECO:0000313" key="2">
    <source>
        <dbReference type="Proteomes" id="UP000257109"/>
    </source>
</evidence>
<keyword evidence="2" id="KW-1185">Reference proteome</keyword>
<dbReference type="AlphaFoldDB" id="A0A371E3L7"/>
<dbReference type="OrthoDB" id="1937047at2759"/>
<name>A0A371E3L7_MUCPR</name>
<gene>
    <name evidence="1" type="ORF">CR513_61210</name>
</gene>
<protein>
    <submittedName>
        <fullName evidence="1">Uncharacterized protein</fullName>
    </submittedName>
</protein>
<accession>A0A371E3L7</accession>
<dbReference type="Proteomes" id="UP000257109">
    <property type="component" value="Unassembled WGS sequence"/>
</dbReference>
<dbReference type="EMBL" id="QJKJ01016708">
    <property type="protein sequence ID" value="RDX60631.1"/>
    <property type="molecule type" value="Genomic_DNA"/>
</dbReference>